<keyword evidence="5 10" id="KW-0819">tRNA processing</keyword>
<feature type="region of interest" description="Interaction with substrate tRNA" evidence="10">
    <location>
        <begin position="163"/>
        <end position="167"/>
    </location>
</feature>
<evidence type="ECO:0000256" key="1">
    <source>
        <dbReference type="ARBA" id="ARBA00001946"/>
    </source>
</evidence>
<evidence type="ECO:0000256" key="9">
    <source>
        <dbReference type="ARBA" id="ARBA00049563"/>
    </source>
</evidence>
<dbReference type="Gene3D" id="3.40.50.300">
    <property type="entry name" value="P-loop containing nucleotide triphosphate hydrolases"/>
    <property type="match status" value="1"/>
</dbReference>
<evidence type="ECO:0000256" key="7">
    <source>
        <dbReference type="ARBA" id="ARBA00022840"/>
    </source>
</evidence>
<evidence type="ECO:0000256" key="8">
    <source>
        <dbReference type="ARBA" id="ARBA00022842"/>
    </source>
</evidence>
<dbReference type="SUPFAM" id="SSF52540">
    <property type="entry name" value="P-loop containing nucleoside triphosphate hydrolases"/>
    <property type="match status" value="2"/>
</dbReference>
<keyword evidence="15" id="KW-1185">Reference proteome</keyword>
<comment type="cofactor">
    <cofactor evidence="1 10">
        <name>Mg(2+)</name>
        <dbReference type="ChEBI" id="CHEBI:18420"/>
    </cofactor>
</comment>
<protein>
    <recommendedName>
        <fullName evidence="10">tRNA dimethylallyltransferase</fullName>
        <ecNumber evidence="10">2.5.1.75</ecNumber>
    </recommendedName>
    <alternativeName>
        <fullName evidence="10">Dimethylallyl diphosphate:tRNA dimethylallyltransferase</fullName>
        <shortName evidence="10">DMAPP:tRNA dimethylallyltransferase</shortName>
        <shortName evidence="10">DMATase</shortName>
    </alternativeName>
    <alternativeName>
        <fullName evidence="10">Isopentenyl-diphosphate:tRNA isopentenyltransferase</fullName>
        <shortName evidence="10">IPP transferase</shortName>
        <shortName evidence="10">IPPT</shortName>
        <shortName evidence="10">IPTase</shortName>
    </alternativeName>
</protein>
<keyword evidence="8 10" id="KW-0460">Magnesium</keyword>
<dbReference type="RefSeq" id="WP_370878831.1">
    <property type="nucleotide sequence ID" value="NZ_JAUSZT010000003.1"/>
</dbReference>
<gene>
    <name evidence="10" type="primary">miaA</name>
    <name evidence="14" type="ORF">QFZ34_004790</name>
</gene>
<feature type="region of interest" description="Interaction with substrate tRNA" evidence="10">
    <location>
        <begin position="39"/>
        <end position="42"/>
    </location>
</feature>
<evidence type="ECO:0000256" key="6">
    <source>
        <dbReference type="ARBA" id="ARBA00022741"/>
    </source>
</evidence>
<dbReference type="NCBIfam" id="TIGR00174">
    <property type="entry name" value="miaA"/>
    <property type="match status" value="1"/>
</dbReference>
<evidence type="ECO:0000256" key="11">
    <source>
        <dbReference type="RuleBase" id="RU003783"/>
    </source>
</evidence>
<dbReference type="InterPro" id="IPR039657">
    <property type="entry name" value="Dimethylallyltransferase"/>
</dbReference>
<dbReference type="HAMAP" id="MF_00185">
    <property type="entry name" value="IPP_trans"/>
    <property type="match status" value="1"/>
</dbReference>
<evidence type="ECO:0000256" key="13">
    <source>
        <dbReference type="RuleBase" id="RU003785"/>
    </source>
</evidence>
<comment type="function">
    <text evidence="2 10 12">Catalyzes the transfer of a dimethylallyl group onto the adenine at position 37 in tRNAs that read codons beginning with uridine, leading to the formation of N6-(dimethylallyl)adenosine (i(6)A).</text>
</comment>
<comment type="catalytic activity">
    <reaction evidence="9 10 11">
        <text>adenosine(37) in tRNA + dimethylallyl diphosphate = N(6)-dimethylallyladenosine(37) in tRNA + diphosphate</text>
        <dbReference type="Rhea" id="RHEA:26482"/>
        <dbReference type="Rhea" id="RHEA-COMP:10162"/>
        <dbReference type="Rhea" id="RHEA-COMP:10375"/>
        <dbReference type="ChEBI" id="CHEBI:33019"/>
        <dbReference type="ChEBI" id="CHEBI:57623"/>
        <dbReference type="ChEBI" id="CHEBI:74411"/>
        <dbReference type="ChEBI" id="CHEBI:74415"/>
        <dbReference type="EC" id="2.5.1.75"/>
    </reaction>
</comment>
<evidence type="ECO:0000313" key="14">
    <source>
        <dbReference type="EMBL" id="MDQ0999608.1"/>
    </source>
</evidence>
<dbReference type="InterPro" id="IPR027417">
    <property type="entry name" value="P-loop_NTPase"/>
</dbReference>
<reference evidence="14 15" key="1">
    <citation type="submission" date="2023-07" db="EMBL/GenBank/DDBJ databases">
        <title>Comparative genomics of wheat-associated soil bacteria to identify genetic determinants of phenazine resistance.</title>
        <authorList>
            <person name="Mouncey N."/>
        </authorList>
    </citation>
    <scope>NUCLEOTIDE SEQUENCE [LARGE SCALE GENOMIC DNA]</scope>
    <source>
        <strain evidence="14 15">W4I11</strain>
    </source>
</reference>
<feature type="site" description="Interaction with substrate tRNA" evidence="10">
    <location>
        <position position="105"/>
    </location>
</feature>
<dbReference type="Pfam" id="PF01715">
    <property type="entry name" value="IPPT"/>
    <property type="match status" value="1"/>
</dbReference>
<comment type="caution">
    <text evidence="10">Lacks conserved residue(s) required for the propagation of feature annotation.</text>
</comment>
<feature type="site" description="Interaction with substrate tRNA" evidence="10">
    <location>
        <position position="127"/>
    </location>
</feature>
<dbReference type="CDD" id="cd02019">
    <property type="entry name" value="NK"/>
    <property type="match status" value="1"/>
</dbReference>
<dbReference type="InterPro" id="IPR018022">
    <property type="entry name" value="IPT"/>
</dbReference>
<accession>A0ABU0SIU0</accession>
<dbReference type="Gene3D" id="1.10.20.140">
    <property type="match status" value="1"/>
</dbReference>
<keyword evidence="4 10" id="KW-0808">Transferase</keyword>
<sequence length="297" mass="32976">MGSDLNRQIILIAGPTASGKSALALRLAEELNGVIINTDSMQVYNVLEQLTARPGKAELERVPHYLYGHVSPSLAYSTGRWFSDVEGLLKSPELFEKTLIFAGGTGLYFRALLGGLSTMPAIPEAVRSFWRKQDGELGAEKLHEMLVLKDPLAAASLRPTDSQRIVRALEVFDTSGRSIIEWQKETGRALINAATARKIIIEPDRQWLGSRIAKRFEAMMEEGAIEEVKSLLSLGLSQELPAMRAIGVKEIAEVLAGRIRAEQAAELATIATRQYAKRQMTWFRNQLGDDWERVPYP</sequence>
<dbReference type="Proteomes" id="UP001237780">
    <property type="component" value="Unassembled WGS sequence"/>
</dbReference>
<evidence type="ECO:0000256" key="4">
    <source>
        <dbReference type="ARBA" id="ARBA00022679"/>
    </source>
</evidence>
<dbReference type="EMBL" id="JAUSZT010000003">
    <property type="protein sequence ID" value="MDQ0999608.1"/>
    <property type="molecule type" value="Genomic_DNA"/>
</dbReference>
<evidence type="ECO:0000256" key="12">
    <source>
        <dbReference type="RuleBase" id="RU003784"/>
    </source>
</evidence>
<feature type="binding site" evidence="10">
    <location>
        <begin position="14"/>
        <end position="21"/>
    </location>
    <ligand>
        <name>ATP</name>
        <dbReference type="ChEBI" id="CHEBI:30616"/>
    </ligand>
</feature>
<comment type="caution">
    <text evidence="14">The sequence shown here is derived from an EMBL/GenBank/DDBJ whole genome shotgun (WGS) entry which is preliminary data.</text>
</comment>
<organism evidence="14 15">
    <name type="scientific">Phyllobacterium ifriqiyense</name>
    <dbReference type="NCBI Taxonomy" id="314238"/>
    <lineage>
        <taxon>Bacteria</taxon>
        <taxon>Pseudomonadati</taxon>
        <taxon>Pseudomonadota</taxon>
        <taxon>Alphaproteobacteria</taxon>
        <taxon>Hyphomicrobiales</taxon>
        <taxon>Phyllobacteriaceae</taxon>
        <taxon>Phyllobacterium</taxon>
    </lineage>
</organism>
<name>A0ABU0SIU0_9HYPH</name>
<proteinExistence type="inferred from homology"/>
<evidence type="ECO:0000313" key="15">
    <source>
        <dbReference type="Proteomes" id="UP001237780"/>
    </source>
</evidence>
<evidence type="ECO:0000256" key="2">
    <source>
        <dbReference type="ARBA" id="ARBA00003213"/>
    </source>
</evidence>
<keyword evidence="6 10" id="KW-0547">Nucleotide-binding</keyword>
<comment type="subunit">
    <text evidence="10">Monomer.</text>
</comment>
<dbReference type="PANTHER" id="PTHR11088">
    <property type="entry name" value="TRNA DIMETHYLALLYLTRANSFERASE"/>
    <property type="match status" value="1"/>
</dbReference>
<comment type="similarity">
    <text evidence="3 10 13">Belongs to the IPP transferase family.</text>
</comment>
<dbReference type="EC" id="2.5.1.75" evidence="10"/>
<evidence type="ECO:0000256" key="10">
    <source>
        <dbReference type="HAMAP-Rule" id="MF_00185"/>
    </source>
</evidence>
<evidence type="ECO:0000256" key="3">
    <source>
        <dbReference type="ARBA" id="ARBA00005842"/>
    </source>
</evidence>
<keyword evidence="7 10" id="KW-0067">ATP-binding</keyword>
<feature type="binding site" evidence="10">
    <location>
        <begin position="16"/>
        <end position="21"/>
    </location>
    <ligand>
        <name>substrate</name>
    </ligand>
</feature>
<dbReference type="GO" id="GO:0052381">
    <property type="term" value="F:tRNA dimethylallyltransferase activity"/>
    <property type="evidence" value="ECO:0007669"/>
    <property type="project" value="UniProtKB-EC"/>
</dbReference>
<dbReference type="PANTHER" id="PTHR11088:SF60">
    <property type="entry name" value="TRNA DIMETHYLALLYLTRANSFERASE"/>
    <property type="match status" value="1"/>
</dbReference>
<evidence type="ECO:0000256" key="5">
    <source>
        <dbReference type="ARBA" id="ARBA00022694"/>
    </source>
</evidence>